<accession>A0A0A8ZP99</accession>
<protein>
    <submittedName>
        <fullName evidence="1">Uncharacterized protein</fullName>
    </submittedName>
</protein>
<reference evidence="1" key="1">
    <citation type="submission" date="2014-09" db="EMBL/GenBank/DDBJ databases">
        <authorList>
            <person name="Magalhaes I.L.F."/>
            <person name="Oliveira U."/>
            <person name="Santos F.R."/>
            <person name="Vidigal T.H.D.A."/>
            <person name="Brescovit A.D."/>
            <person name="Santos A.J."/>
        </authorList>
    </citation>
    <scope>NUCLEOTIDE SEQUENCE</scope>
    <source>
        <tissue evidence="1">Shoot tissue taken approximately 20 cm above the soil surface</tissue>
    </source>
</reference>
<sequence>MSCNQSVVFPQTLEEDFHISYSAVTSQIFHTLESLVANALFLIRRLKVPSLHLK</sequence>
<proteinExistence type="predicted"/>
<dbReference type="EMBL" id="GBRH01256641">
    <property type="protein sequence ID" value="JAD41254.1"/>
    <property type="molecule type" value="Transcribed_RNA"/>
</dbReference>
<dbReference type="AlphaFoldDB" id="A0A0A8ZP99"/>
<reference evidence="1" key="2">
    <citation type="journal article" date="2015" name="Data Brief">
        <title>Shoot transcriptome of the giant reed, Arundo donax.</title>
        <authorList>
            <person name="Barrero R.A."/>
            <person name="Guerrero F.D."/>
            <person name="Moolhuijzen P."/>
            <person name="Goolsby J.A."/>
            <person name="Tidwell J."/>
            <person name="Bellgard S.E."/>
            <person name="Bellgard M.I."/>
        </authorList>
    </citation>
    <scope>NUCLEOTIDE SEQUENCE</scope>
    <source>
        <tissue evidence="1">Shoot tissue taken approximately 20 cm above the soil surface</tissue>
    </source>
</reference>
<evidence type="ECO:0000313" key="1">
    <source>
        <dbReference type="EMBL" id="JAD41254.1"/>
    </source>
</evidence>
<name>A0A0A8ZP99_ARUDO</name>
<organism evidence="1">
    <name type="scientific">Arundo donax</name>
    <name type="common">Giant reed</name>
    <name type="synonym">Donax arundinaceus</name>
    <dbReference type="NCBI Taxonomy" id="35708"/>
    <lineage>
        <taxon>Eukaryota</taxon>
        <taxon>Viridiplantae</taxon>
        <taxon>Streptophyta</taxon>
        <taxon>Embryophyta</taxon>
        <taxon>Tracheophyta</taxon>
        <taxon>Spermatophyta</taxon>
        <taxon>Magnoliopsida</taxon>
        <taxon>Liliopsida</taxon>
        <taxon>Poales</taxon>
        <taxon>Poaceae</taxon>
        <taxon>PACMAD clade</taxon>
        <taxon>Arundinoideae</taxon>
        <taxon>Arundineae</taxon>
        <taxon>Arundo</taxon>
    </lineage>
</organism>